<evidence type="ECO:0000256" key="3">
    <source>
        <dbReference type="ARBA" id="ARBA00023014"/>
    </source>
</evidence>
<dbReference type="SUPFAM" id="SSF53706">
    <property type="entry name" value="Formate dehydrogenase/DMSO reductase, domains 1-3"/>
    <property type="match status" value="1"/>
</dbReference>
<evidence type="ECO:0000313" key="8">
    <source>
        <dbReference type="Proteomes" id="UP001482513"/>
    </source>
</evidence>
<evidence type="ECO:0000313" key="7">
    <source>
        <dbReference type="EMBL" id="MEP0946496.1"/>
    </source>
</evidence>
<evidence type="ECO:0000259" key="6">
    <source>
        <dbReference type="Pfam" id="PF01568"/>
    </source>
</evidence>
<protein>
    <submittedName>
        <fullName evidence="7">FdhF/YdeP family oxidoreductase</fullName>
    </submittedName>
</protein>
<proteinExistence type="predicted"/>
<name>A0ABV0K142_9CYAN</name>
<keyword evidence="3" id="KW-0411">Iron-sulfur</keyword>
<dbReference type="InterPro" id="IPR050123">
    <property type="entry name" value="Prok_molybdopt-oxidoreductase"/>
</dbReference>
<dbReference type="PIRSF" id="PIRSF000144">
    <property type="entry name" value="CbbBc"/>
    <property type="match status" value="1"/>
</dbReference>
<dbReference type="InterPro" id="IPR009010">
    <property type="entry name" value="Asp_de-COase-like_dom_sf"/>
</dbReference>
<evidence type="ECO:0000256" key="2">
    <source>
        <dbReference type="ARBA" id="ARBA00023004"/>
    </source>
</evidence>
<dbReference type="PANTHER" id="PTHR43105:SF4">
    <property type="entry name" value="PROTEIN YDEP"/>
    <property type="match status" value="1"/>
</dbReference>
<feature type="region of interest" description="Disordered" evidence="4">
    <location>
        <begin position="1"/>
        <end position="36"/>
    </location>
</feature>
<sequence>MTQLDQTEDQAPSTAASDRDLPENLSATEPTADHMPIGGGLPIIQYWAQKTLSPQGPQIWQTLFHKSACLSCAWGTGGQNGGFINELEEPLQRCMKSVQAISSELQPGLGDHFFARHTISELQALTSREADRLGRLSFPVIRRAGSDHYEPIAWEEIYQLTTAGFSLPPERVASYSSGRSSNEAAFLLQLMVRALGSNNLADCSDLCHAPSTVSLNKVFGTGTSLVSLESLRQADCVVLVGSNAPANHPRLMNELIELRDRGGKVLVINPVREVGLAKFGSPAHPLRLVQGQDIASMFLQPIPGSDLALFVGIQKVLLERGWVQFDYLKAHTENWQAVIDQVAAADWESIIATCGLTLTEIIAAAEMIHSSQNVVFAWAMGITHQANSVDNIYSIANTALMTGNVGKPGAGLMPIRGHSNVQGFGSMGVTAHLKDSIREALEKLLGKSLKRESGYDARALIEASDRGEVDTLLCLGGNLYAANPDLTQAKRALGNIDTIIYLATKPNQGHFHGLAQQNTIIVPVYARFENPHKTTVESGNNFVRLNSPGKTHLTKGDLVTEIDFLAELAHRIHGEDPIQWRRLHDTRYVRQLIAQAIPGYEKIGEIDDTSAEFTISGRIFLEPKFPTPSGKAEMQPTPLPDLTLPTLQDFGLPNTQPSAMVLALITGRSYGQHNTVVYKEADEYRGMPHRHCILMNPSDAERSGFAQHQRVSVRGDAGQLDNIEIIFGEVRSGAALMFYPEANVLMKARIEKRAGTPAYKRVPVAVFLH</sequence>
<dbReference type="Pfam" id="PF00384">
    <property type="entry name" value="Molybdopterin"/>
    <property type="match status" value="1"/>
</dbReference>
<dbReference type="SUPFAM" id="SSF50692">
    <property type="entry name" value="ADC-like"/>
    <property type="match status" value="1"/>
</dbReference>
<dbReference type="NCBIfam" id="TIGR01701">
    <property type="entry name" value="Fdhalpha-like"/>
    <property type="match status" value="1"/>
</dbReference>
<dbReference type="InterPro" id="IPR006657">
    <property type="entry name" value="MoPterin_dinucl-bd_dom"/>
</dbReference>
<dbReference type="InterPro" id="IPR006656">
    <property type="entry name" value="Mopterin_OxRdtase"/>
</dbReference>
<comment type="caution">
    <text evidence="7">The sequence shown here is derived from an EMBL/GenBank/DDBJ whole genome shotgun (WGS) entry which is preliminary data.</text>
</comment>
<dbReference type="EMBL" id="JAMPKX010000002">
    <property type="protein sequence ID" value="MEP0946496.1"/>
    <property type="molecule type" value="Genomic_DNA"/>
</dbReference>
<dbReference type="Gene3D" id="3.40.50.740">
    <property type="match status" value="1"/>
</dbReference>
<dbReference type="Proteomes" id="UP001482513">
    <property type="component" value="Unassembled WGS sequence"/>
</dbReference>
<accession>A0ABV0K142</accession>
<dbReference type="Gene3D" id="3.40.228.10">
    <property type="entry name" value="Dimethylsulfoxide Reductase, domain 2"/>
    <property type="match status" value="1"/>
</dbReference>
<dbReference type="RefSeq" id="WP_199325614.1">
    <property type="nucleotide sequence ID" value="NZ_JAMPKX010000002.1"/>
</dbReference>
<keyword evidence="2" id="KW-0408">Iron</keyword>
<dbReference type="PANTHER" id="PTHR43105">
    <property type="entry name" value="RESPIRATORY NITRATE REDUCTASE"/>
    <property type="match status" value="1"/>
</dbReference>
<feature type="domain" description="Molybdopterin oxidoreductase" evidence="5">
    <location>
        <begin position="135"/>
        <end position="502"/>
    </location>
</feature>
<evidence type="ECO:0000256" key="1">
    <source>
        <dbReference type="ARBA" id="ARBA00022723"/>
    </source>
</evidence>
<gene>
    <name evidence="7" type="ORF">NC992_06405</name>
</gene>
<reference evidence="7 8" key="1">
    <citation type="submission" date="2022-04" db="EMBL/GenBank/DDBJ databases">
        <title>Positive selection, recombination, and allopatry shape intraspecific diversity of widespread and dominant cyanobacteria.</title>
        <authorList>
            <person name="Wei J."/>
            <person name="Shu W."/>
            <person name="Hu C."/>
        </authorList>
    </citation>
    <scope>NUCLEOTIDE SEQUENCE [LARGE SCALE GENOMIC DNA]</scope>
    <source>
        <strain evidence="7 8">DQ-A4</strain>
    </source>
</reference>
<keyword evidence="1" id="KW-0479">Metal-binding</keyword>
<dbReference type="InterPro" id="IPR010046">
    <property type="entry name" value="Mopterin_OxRdtse_a_bac"/>
</dbReference>
<feature type="domain" description="Molybdopterin dinucleotide-binding" evidence="6">
    <location>
        <begin position="662"/>
        <end position="763"/>
    </location>
</feature>
<dbReference type="Pfam" id="PF01568">
    <property type="entry name" value="Molydop_binding"/>
    <property type="match status" value="1"/>
</dbReference>
<organism evidence="7 8">
    <name type="scientific">Leptolyngbya subtilissima DQ-A4</name>
    <dbReference type="NCBI Taxonomy" id="2933933"/>
    <lineage>
        <taxon>Bacteria</taxon>
        <taxon>Bacillati</taxon>
        <taxon>Cyanobacteriota</taxon>
        <taxon>Cyanophyceae</taxon>
        <taxon>Leptolyngbyales</taxon>
        <taxon>Leptolyngbyaceae</taxon>
        <taxon>Leptolyngbya group</taxon>
        <taxon>Leptolyngbya</taxon>
    </lineage>
</organism>
<feature type="compositionally biased region" description="Polar residues" evidence="4">
    <location>
        <begin position="1"/>
        <end position="16"/>
    </location>
</feature>
<evidence type="ECO:0000256" key="4">
    <source>
        <dbReference type="SAM" id="MobiDB-lite"/>
    </source>
</evidence>
<keyword evidence="8" id="KW-1185">Reference proteome</keyword>
<dbReference type="Gene3D" id="2.40.40.20">
    <property type="match status" value="1"/>
</dbReference>
<evidence type="ECO:0000259" key="5">
    <source>
        <dbReference type="Pfam" id="PF00384"/>
    </source>
</evidence>